<keyword evidence="3 6" id="KW-0812">Transmembrane</keyword>
<dbReference type="OrthoDB" id="385012at2"/>
<evidence type="ECO:0000256" key="1">
    <source>
        <dbReference type="ARBA" id="ARBA00004651"/>
    </source>
</evidence>
<reference evidence="9 10" key="1">
    <citation type="submission" date="2018-08" db="EMBL/GenBank/DDBJ databases">
        <title>Genomic Encyclopedia of Archaeal and Bacterial Type Strains, Phase II (KMG-II): from individual species to whole genera.</title>
        <authorList>
            <person name="Goeker M."/>
        </authorList>
    </citation>
    <scope>NUCLEOTIDE SEQUENCE [LARGE SCALE GENOMIC DNA]</scope>
    <source>
        <strain evidence="7 10">DSM 17099</strain>
        <strain evidence="8 9">DSM 582</strain>
    </source>
</reference>
<dbReference type="PANTHER" id="PTHR33931">
    <property type="entry name" value="HOLIN-LIKE PROTEIN CIDA-RELATED"/>
    <property type="match status" value="1"/>
</dbReference>
<keyword evidence="2" id="KW-1003">Cell membrane</keyword>
<dbReference type="eggNOG" id="COG1380">
    <property type="taxonomic scope" value="Bacteria"/>
</dbReference>
<evidence type="ECO:0000256" key="2">
    <source>
        <dbReference type="ARBA" id="ARBA00022475"/>
    </source>
</evidence>
<dbReference type="GO" id="GO:0016787">
    <property type="term" value="F:hydrolase activity"/>
    <property type="evidence" value="ECO:0007669"/>
    <property type="project" value="UniProtKB-KW"/>
</dbReference>
<evidence type="ECO:0000313" key="10">
    <source>
        <dbReference type="Proteomes" id="UP000256941"/>
    </source>
</evidence>
<proteinExistence type="predicted"/>
<sequence length="117" mass="11991">MIPALAIILVFQLIGEVATRSLGLLLPGPVLGLLLLVLSCTLRPALAEMLRPVVTGILGHLSLFFVPAGVGVVAHLGQFRSDGLAVALALTVSTALAIAAGALVFRAVVRWTGGSEE</sequence>
<evidence type="ECO:0000256" key="4">
    <source>
        <dbReference type="ARBA" id="ARBA00022989"/>
    </source>
</evidence>
<keyword evidence="4 6" id="KW-1133">Transmembrane helix</keyword>
<dbReference type="RefSeq" id="WP_036751614.1">
    <property type="nucleotide sequence ID" value="NZ_CP035284.1"/>
</dbReference>
<accession>A0A3D9XFH0</accession>
<evidence type="ECO:0000313" key="7">
    <source>
        <dbReference type="EMBL" id="REF67763.1"/>
    </source>
</evidence>
<keyword evidence="5 6" id="KW-0472">Membrane</keyword>
<gene>
    <name evidence="8" type="ORF">ATH84_1003102</name>
    <name evidence="7" type="ORF">BDD41_4793</name>
</gene>
<evidence type="ECO:0000313" key="9">
    <source>
        <dbReference type="Proteomes" id="UP000256794"/>
    </source>
</evidence>
<feature type="transmembrane region" description="Helical" evidence="6">
    <location>
        <begin position="53"/>
        <end position="77"/>
    </location>
</feature>
<dbReference type="PANTHER" id="PTHR33931:SF2">
    <property type="entry name" value="HOLIN-LIKE PROTEIN CIDA"/>
    <property type="match status" value="1"/>
</dbReference>
<dbReference type="Pfam" id="PF03788">
    <property type="entry name" value="LrgA"/>
    <property type="match status" value="1"/>
</dbReference>
<dbReference type="EMBL" id="QUMX01000003">
    <property type="protein sequence ID" value="REG55401.1"/>
    <property type="molecule type" value="Genomic_DNA"/>
</dbReference>
<evidence type="ECO:0000256" key="3">
    <source>
        <dbReference type="ARBA" id="ARBA00022692"/>
    </source>
</evidence>
<organism evidence="7 10">
    <name type="scientific">Paracoccus versutus</name>
    <name type="common">Thiobacillus versutus</name>
    <dbReference type="NCBI Taxonomy" id="34007"/>
    <lineage>
        <taxon>Bacteria</taxon>
        <taxon>Pseudomonadati</taxon>
        <taxon>Pseudomonadota</taxon>
        <taxon>Alphaproteobacteria</taxon>
        <taxon>Rhodobacterales</taxon>
        <taxon>Paracoccaceae</taxon>
        <taxon>Paracoccus</taxon>
    </lineage>
</organism>
<evidence type="ECO:0000313" key="8">
    <source>
        <dbReference type="EMBL" id="REG55401.1"/>
    </source>
</evidence>
<keyword evidence="9" id="KW-1185">Reference proteome</keyword>
<dbReference type="Proteomes" id="UP000256941">
    <property type="component" value="Unassembled WGS sequence"/>
</dbReference>
<accession>A0A099FLZ8</accession>
<name>A0A099FLZ8_PARVE</name>
<evidence type="ECO:0000256" key="5">
    <source>
        <dbReference type="ARBA" id="ARBA00023136"/>
    </source>
</evidence>
<dbReference type="Proteomes" id="UP000256794">
    <property type="component" value="Unassembled WGS sequence"/>
</dbReference>
<protein>
    <submittedName>
        <fullName evidence="7 8">Effector of murein hydrolase LrgA (UPF0299 family)</fullName>
    </submittedName>
</protein>
<comment type="subcellular location">
    <subcellularLocation>
        <location evidence="1">Cell membrane</location>
        <topology evidence="1">Multi-pass membrane protein</topology>
    </subcellularLocation>
</comment>
<dbReference type="AlphaFoldDB" id="A0A099FLZ8"/>
<dbReference type="GO" id="GO:0005886">
    <property type="term" value="C:plasma membrane"/>
    <property type="evidence" value="ECO:0007669"/>
    <property type="project" value="UniProtKB-SubCell"/>
</dbReference>
<dbReference type="InterPro" id="IPR005538">
    <property type="entry name" value="LrgA/CidA"/>
</dbReference>
<feature type="transmembrane region" description="Helical" evidence="6">
    <location>
        <begin position="83"/>
        <end position="105"/>
    </location>
</feature>
<comment type="caution">
    <text evidence="7">The sequence shown here is derived from an EMBL/GenBank/DDBJ whole genome shotgun (WGS) entry which is preliminary data.</text>
</comment>
<keyword evidence="7" id="KW-0378">Hydrolase</keyword>
<dbReference type="EMBL" id="QTUJ01000004">
    <property type="protein sequence ID" value="REF67763.1"/>
    <property type="molecule type" value="Genomic_DNA"/>
</dbReference>
<evidence type="ECO:0000256" key="6">
    <source>
        <dbReference type="SAM" id="Phobius"/>
    </source>
</evidence>